<protein>
    <submittedName>
        <fullName evidence="1">RCG27808</fullName>
    </submittedName>
</protein>
<dbReference type="Proteomes" id="UP000234681">
    <property type="component" value="Chromosome 6"/>
</dbReference>
<organism evidence="1 2">
    <name type="scientific">Rattus norvegicus</name>
    <name type="common">Rat</name>
    <dbReference type="NCBI Taxonomy" id="10116"/>
    <lineage>
        <taxon>Eukaryota</taxon>
        <taxon>Metazoa</taxon>
        <taxon>Chordata</taxon>
        <taxon>Craniata</taxon>
        <taxon>Vertebrata</taxon>
        <taxon>Euteleostomi</taxon>
        <taxon>Mammalia</taxon>
        <taxon>Eutheria</taxon>
        <taxon>Euarchontoglires</taxon>
        <taxon>Glires</taxon>
        <taxon>Rodentia</taxon>
        <taxon>Myomorpha</taxon>
        <taxon>Muroidea</taxon>
        <taxon>Muridae</taxon>
        <taxon>Murinae</taxon>
        <taxon>Rattus</taxon>
    </lineage>
</organism>
<dbReference type="AlphaFoldDB" id="A6KBF6"/>
<name>A6KBF6_RAT</name>
<evidence type="ECO:0000313" key="1">
    <source>
        <dbReference type="EMBL" id="EDL97575.1"/>
    </source>
</evidence>
<gene>
    <name evidence="1" type="ORF">rCG_27808</name>
</gene>
<evidence type="ECO:0000313" key="2">
    <source>
        <dbReference type="Proteomes" id="UP000234681"/>
    </source>
</evidence>
<proteinExistence type="predicted"/>
<accession>A6KBF6</accession>
<sequence>MLLPHYQKFYFFLSLHKSKWLDRR</sequence>
<dbReference type="EMBL" id="CH474034">
    <property type="protein sequence ID" value="EDL97575.1"/>
    <property type="molecule type" value="Genomic_DNA"/>
</dbReference>
<reference evidence="1 2" key="1">
    <citation type="submission" date="2005-09" db="EMBL/GenBank/DDBJ databases">
        <authorList>
            <person name="Mural R.J."/>
            <person name="Li P.W."/>
            <person name="Adams M.D."/>
            <person name="Amanatides P.G."/>
            <person name="Baden-Tillson H."/>
            <person name="Barnstead M."/>
            <person name="Chin S.H."/>
            <person name="Dew I."/>
            <person name="Evans C.A."/>
            <person name="Ferriera S."/>
            <person name="Flanigan M."/>
            <person name="Fosler C."/>
            <person name="Glodek A."/>
            <person name="Gu Z."/>
            <person name="Holt R.A."/>
            <person name="Jennings D."/>
            <person name="Kraft C.L."/>
            <person name="Lu F."/>
            <person name="Nguyen T."/>
            <person name="Nusskern D.R."/>
            <person name="Pfannkoch C.M."/>
            <person name="Sitter C."/>
            <person name="Sutton G.G."/>
            <person name="Venter J.C."/>
            <person name="Wang Z."/>
            <person name="Woodage T."/>
            <person name="Zheng X.H."/>
            <person name="Zhong F."/>
        </authorList>
    </citation>
    <scope>NUCLEOTIDE SEQUENCE [LARGE SCALE GENOMIC DNA]</scope>
    <source>
        <strain>BN</strain>
        <strain evidence="2">Sprague-Dawley</strain>
    </source>
</reference>